<comment type="caution">
    <text evidence="1">The sequence shown here is derived from an EMBL/GenBank/DDBJ whole genome shotgun (WGS) entry which is preliminary data.</text>
</comment>
<sequence length="46" mass="5223">MKGAFFCEFSDSPTDVVYFSIGYSFELKKPGSISISLEPIISRYHK</sequence>
<evidence type="ECO:0000313" key="2">
    <source>
        <dbReference type="Proteomes" id="UP000676336"/>
    </source>
</evidence>
<dbReference type="Proteomes" id="UP000676336">
    <property type="component" value="Unassembled WGS sequence"/>
</dbReference>
<protein>
    <submittedName>
        <fullName evidence="1">Uncharacterized protein</fullName>
    </submittedName>
</protein>
<dbReference type="AlphaFoldDB" id="A0A8S3BB18"/>
<name>A0A8S3BB18_9BILA</name>
<proteinExistence type="predicted"/>
<reference evidence="1" key="1">
    <citation type="submission" date="2021-02" db="EMBL/GenBank/DDBJ databases">
        <authorList>
            <person name="Nowell W R."/>
        </authorList>
    </citation>
    <scope>NUCLEOTIDE SEQUENCE</scope>
</reference>
<feature type="non-terminal residue" evidence="1">
    <location>
        <position position="46"/>
    </location>
</feature>
<gene>
    <name evidence="1" type="ORF">SMN809_LOCUS47512</name>
</gene>
<evidence type="ECO:0000313" key="1">
    <source>
        <dbReference type="EMBL" id="CAF4809047.1"/>
    </source>
</evidence>
<accession>A0A8S3BB18</accession>
<dbReference type="EMBL" id="CAJOBI010150564">
    <property type="protein sequence ID" value="CAF4809047.1"/>
    <property type="molecule type" value="Genomic_DNA"/>
</dbReference>
<organism evidence="1 2">
    <name type="scientific">Rotaria magnacalcarata</name>
    <dbReference type="NCBI Taxonomy" id="392030"/>
    <lineage>
        <taxon>Eukaryota</taxon>
        <taxon>Metazoa</taxon>
        <taxon>Spiralia</taxon>
        <taxon>Gnathifera</taxon>
        <taxon>Rotifera</taxon>
        <taxon>Eurotatoria</taxon>
        <taxon>Bdelloidea</taxon>
        <taxon>Philodinida</taxon>
        <taxon>Philodinidae</taxon>
        <taxon>Rotaria</taxon>
    </lineage>
</organism>